<accession>A0A284S643</accession>
<keyword evidence="2" id="KW-1185">Reference proteome</keyword>
<dbReference type="Proteomes" id="UP000219338">
    <property type="component" value="Unassembled WGS sequence"/>
</dbReference>
<gene>
    <name evidence="1" type="ORF">ARMOST_19985</name>
</gene>
<reference evidence="2" key="1">
    <citation type="journal article" date="2017" name="Nat. Ecol. Evol.">
        <title>Genome expansion and lineage-specific genetic innovations in the forest pathogenic fungi Armillaria.</title>
        <authorList>
            <person name="Sipos G."/>
            <person name="Prasanna A.N."/>
            <person name="Walter M.C."/>
            <person name="O'Connor E."/>
            <person name="Balint B."/>
            <person name="Krizsan K."/>
            <person name="Kiss B."/>
            <person name="Hess J."/>
            <person name="Varga T."/>
            <person name="Slot J."/>
            <person name="Riley R."/>
            <person name="Boka B."/>
            <person name="Rigling D."/>
            <person name="Barry K."/>
            <person name="Lee J."/>
            <person name="Mihaltcheva S."/>
            <person name="LaButti K."/>
            <person name="Lipzen A."/>
            <person name="Waldron R."/>
            <person name="Moloney N.M."/>
            <person name="Sperisen C."/>
            <person name="Kredics L."/>
            <person name="Vagvoelgyi C."/>
            <person name="Patrignani A."/>
            <person name="Fitzpatrick D."/>
            <person name="Nagy I."/>
            <person name="Doyle S."/>
            <person name="Anderson J.B."/>
            <person name="Grigoriev I.V."/>
            <person name="Gueldener U."/>
            <person name="Muensterkoetter M."/>
            <person name="Nagy L.G."/>
        </authorList>
    </citation>
    <scope>NUCLEOTIDE SEQUENCE [LARGE SCALE GENOMIC DNA]</scope>
    <source>
        <strain evidence="2">C18/9</strain>
    </source>
</reference>
<protein>
    <submittedName>
        <fullName evidence="1">Uncharacterized protein</fullName>
    </submittedName>
</protein>
<proteinExistence type="predicted"/>
<name>A0A284S643_ARMOS</name>
<evidence type="ECO:0000313" key="2">
    <source>
        <dbReference type="Proteomes" id="UP000219338"/>
    </source>
</evidence>
<organism evidence="1 2">
    <name type="scientific">Armillaria ostoyae</name>
    <name type="common">Armillaria root rot fungus</name>
    <dbReference type="NCBI Taxonomy" id="47428"/>
    <lineage>
        <taxon>Eukaryota</taxon>
        <taxon>Fungi</taxon>
        <taxon>Dikarya</taxon>
        <taxon>Basidiomycota</taxon>
        <taxon>Agaricomycotina</taxon>
        <taxon>Agaricomycetes</taxon>
        <taxon>Agaricomycetidae</taxon>
        <taxon>Agaricales</taxon>
        <taxon>Marasmiineae</taxon>
        <taxon>Physalacriaceae</taxon>
        <taxon>Armillaria</taxon>
    </lineage>
</organism>
<dbReference type="AlphaFoldDB" id="A0A284S643"/>
<evidence type="ECO:0000313" key="1">
    <source>
        <dbReference type="EMBL" id="SJL16461.1"/>
    </source>
</evidence>
<dbReference type="EMBL" id="FUEG01000035">
    <property type="protein sequence ID" value="SJL16461.1"/>
    <property type="molecule type" value="Genomic_DNA"/>
</dbReference>
<dbReference type="OrthoDB" id="10642388at2759"/>
<sequence>MEVKSTTQSCLRGSHTSTCKDIAIELPDLALSRIAPASQPKIKTATSRSYSSNTFDNSNLISTTTDPITVLKKDRTYKSVHIVSER</sequence>